<organism evidence="6 7">
    <name type="scientific">Blattamonas nauphoetae</name>
    <dbReference type="NCBI Taxonomy" id="2049346"/>
    <lineage>
        <taxon>Eukaryota</taxon>
        <taxon>Metamonada</taxon>
        <taxon>Preaxostyla</taxon>
        <taxon>Oxymonadida</taxon>
        <taxon>Blattamonas</taxon>
    </lineage>
</organism>
<dbReference type="SUPFAM" id="SSF50729">
    <property type="entry name" value="PH domain-like"/>
    <property type="match status" value="1"/>
</dbReference>
<dbReference type="Gene3D" id="6.10.140.260">
    <property type="match status" value="1"/>
</dbReference>
<accession>A0ABQ9YKV5</accession>
<proteinExistence type="inferred from homology"/>
<dbReference type="EMBL" id="JARBJD010000003">
    <property type="protein sequence ID" value="KAK2964189.1"/>
    <property type="molecule type" value="Genomic_DNA"/>
</dbReference>
<comment type="subunit">
    <text evidence="4">Component of the endosomal sorting complex required for transport II (ESCRT-II).</text>
</comment>
<comment type="caution">
    <text evidence="6">The sequence shown here is derived from an EMBL/GenBank/DDBJ whole genome shotgun (WGS) entry which is preliminary data.</text>
</comment>
<dbReference type="SUPFAM" id="SSF46785">
    <property type="entry name" value="Winged helix' DNA-binding domain"/>
    <property type="match status" value="1"/>
</dbReference>
<evidence type="ECO:0000313" key="6">
    <source>
        <dbReference type="EMBL" id="KAK2964189.1"/>
    </source>
</evidence>
<dbReference type="PANTHER" id="PTHR13128:SF12">
    <property type="entry name" value="VACUOLAR PROTEIN-SORTING-ASSOCIATED PROTEIN 36"/>
    <property type="match status" value="1"/>
</dbReference>
<name>A0ABQ9YKV5_9EUKA</name>
<dbReference type="InterPro" id="IPR040608">
    <property type="entry name" value="Snf8/Vps36"/>
</dbReference>
<comment type="similarity">
    <text evidence="1 4">Belongs to the VPS36 family.</text>
</comment>
<dbReference type="InterPro" id="IPR021648">
    <property type="entry name" value="GLUE_dom"/>
</dbReference>
<evidence type="ECO:0000256" key="1">
    <source>
        <dbReference type="ARBA" id="ARBA00009697"/>
    </source>
</evidence>
<keyword evidence="3 4" id="KW-0653">Protein transport</keyword>
<dbReference type="InterPro" id="IPR037855">
    <property type="entry name" value="Vps36"/>
</dbReference>
<dbReference type="Proteomes" id="UP001281761">
    <property type="component" value="Unassembled WGS sequence"/>
</dbReference>
<dbReference type="InterPro" id="IPR036390">
    <property type="entry name" value="WH_DNA-bd_sf"/>
</dbReference>
<keyword evidence="4" id="KW-0963">Cytoplasm</keyword>
<protein>
    <recommendedName>
        <fullName evidence="4">Vacuolar protein-sorting-associated protein 36</fullName>
    </recommendedName>
    <alternativeName>
        <fullName evidence="4">ESCRT-II complex subunit VPS36</fullName>
    </alternativeName>
</protein>
<dbReference type="Gene3D" id="1.10.10.10">
    <property type="entry name" value="Winged helix-like DNA-binding domain superfamily/Winged helix DNA-binding domain"/>
    <property type="match status" value="2"/>
</dbReference>
<feature type="domain" description="GLUE N-terminal" evidence="5">
    <location>
        <begin position="17"/>
        <end position="80"/>
    </location>
</feature>
<evidence type="ECO:0000256" key="4">
    <source>
        <dbReference type="RuleBase" id="RU367095"/>
    </source>
</evidence>
<keyword evidence="4" id="KW-0967">Endosome</keyword>
<sequence>MFGLSVPRFDPKTQALELEENERRVFTVDSVYISEDKKSYDKANNFKVILTSSRVVFVREDELNRSLSLYIDMIIDYLFKQKAFSKSYIQVTHTLVSGSNATLFIHQKSKGLNELSEKLKEEKLRRAKALAASQASTTIPDEPTKFEFKGGKSLSAQQAEDHLKSVVAGSFDDIDSLMQGARELLGLAQDYTRVLSRNLDTSQISQSEKEDYLVFANELGIDSAVTRESAGTDYEKELSREFATLMFPILERSGGTMTLVDAYATYNRARGINLISPDDLIKCTKLFPSLNISLRVSSLKSGVSVVHLLSHGEEQMKEKTLAYLRTKKETGFGYSILDVAAHLNISSVLAKQYLLSCEENNLICRDEVSDTTLFYPNFFLNKADLALLTS</sequence>
<gene>
    <name evidence="6" type="ORF">BLNAU_720</name>
</gene>
<keyword evidence="7" id="KW-1185">Reference proteome</keyword>
<evidence type="ECO:0000313" key="7">
    <source>
        <dbReference type="Proteomes" id="UP001281761"/>
    </source>
</evidence>
<dbReference type="PANTHER" id="PTHR13128">
    <property type="entry name" value="VACUOLAR PROTEIN-SORTING-ASSOCIATED PROTEIN 36"/>
    <property type="match status" value="1"/>
</dbReference>
<dbReference type="Pfam" id="PF11605">
    <property type="entry name" value="Vps36_ESCRT-II"/>
    <property type="match status" value="1"/>
</dbReference>
<evidence type="ECO:0000256" key="2">
    <source>
        <dbReference type="ARBA" id="ARBA00022448"/>
    </source>
</evidence>
<dbReference type="Pfam" id="PF04157">
    <property type="entry name" value="EAP30"/>
    <property type="match status" value="1"/>
</dbReference>
<dbReference type="Gene3D" id="2.30.29.30">
    <property type="entry name" value="Pleckstrin-homology domain (PH domain)/Phosphotyrosine-binding domain (PTB)"/>
    <property type="match status" value="1"/>
</dbReference>
<reference evidence="6 7" key="1">
    <citation type="journal article" date="2022" name="bioRxiv">
        <title>Genomics of Preaxostyla Flagellates Illuminates Evolutionary Transitions and the Path Towards Mitochondrial Loss.</title>
        <authorList>
            <person name="Novak L.V.F."/>
            <person name="Treitli S.C."/>
            <person name="Pyrih J."/>
            <person name="Halakuc P."/>
            <person name="Pipaliya S.V."/>
            <person name="Vacek V."/>
            <person name="Brzon O."/>
            <person name="Soukal P."/>
            <person name="Eme L."/>
            <person name="Dacks J.B."/>
            <person name="Karnkowska A."/>
            <person name="Elias M."/>
            <person name="Hampl V."/>
        </authorList>
    </citation>
    <scope>NUCLEOTIDE SEQUENCE [LARGE SCALE GENOMIC DNA]</scope>
    <source>
        <strain evidence="6">NAU3</strain>
        <tissue evidence="6">Gut</tissue>
    </source>
</reference>
<evidence type="ECO:0000259" key="5">
    <source>
        <dbReference type="Pfam" id="PF11605"/>
    </source>
</evidence>
<comment type="function">
    <text evidence="4">Component of the ESCRT-II complex (endosomal sorting complex required for transport II), which is required for multivesicular body (MVB) formation and sorting of endosomal cargo proteins into MVBs.</text>
</comment>
<comment type="subcellular location">
    <subcellularLocation>
        <location evidence="4">Cytoplasm</location>
    </subcellularLocation>
    <subcellularLocation>
        <location evidence="4">Endosome</location>
    </subcellularLocation>
</comment>
<evidence type="ECO:0000256" key="3">
    <source>
        <dbReference type="ARBA" id="ARBA00022927"/>
    </source>
</evidence>
<dbReference type="InterPro" id="IPR011993">
    <property type="entry name" value="PH-like_dom_sf"/>
</dbReference>
<dbReference type="InterPro" id="IPR036388">
    <property type="entry name" value="WH-like_DNA-bd_sf"/>
</dbReference>
<keyword evidence="2 4" id="KW-0813">Transport</keyword>